<feature type="domain" description="Helix-hairpin-helix DNA-binding motif class 1" evidence="1">
    <location>
        <begin position="91"/>
        <end position="110"/>
    </location>
</feature>
<dbReference type="InterPro" id="IPR051675">
    <property type="entry name" value="Endo/Exo/Phosphatase_dom_1"/>
</dbReference>
<keyword evidence="3" id="KW-1185">Reference proteome</keyword>
<dbReference type="InterPro" id="IPR003583">
    <property type="entry name" value="Hlx-hairpin-Hlx_DNA-bd_motif"/>
</dbReference>
<name>A0A8D5JGY7_9BACT</name>
<dbReference type="PANTHER" id="PTHR21180:SF32">
    <property type="entry name" value="ENDONUCLEASE_EXONUCLEASE_PHOSPHATASE FAMILY DOMAIN-CONTAINING PROTEIN 1"/>
    <property type="match status" value="1"/>
</dbReference>
<sequence>MNKKIDKSVQPRDKRFDALLFFASVLLLSATFDSSILTNENNYNLHEQLRITNNNLVLICNPKEHFIQPVTAPTFRPFFWKKIPINQADSHLLMTIKGIGPGLAEKIIEARERRGFFHTINDLQQIKGVGKRRAAYFMNVFDFGDPQ</sequence>
<dbReference type="EMBL" id="AP024086">
    <property type="protein sequence ID" value="BCL60784.1"/>
    <property type="molecule type" value="Genomic_DNA"/>
</dbReference>
<dbReference type="RefSeq" id="WP_228856879.1">
    <property type="nucleotide sequence ID" value="NZ_AP024086.1"/>
</dbReference>
<reference evidence="2" key="1">
    <citation type="submission" date="2020-09" db="EMBL/GenBank/DDBJ databases">
        <title>Desulfogranum mesoprofundum gen. nov., sp. nov., a novel mesophilic, sulfate-reducing chemolithoautotroph isolated from a deep-sea hydrothermal vent chimney in the Suiyo Seamount.</title>
        <authorList>
            <person name="Hashimoto Y."/>
            <person name="Nakagawa S."/>
        </authorList>
    </citation>
    <scope>NUCLEOTIDE SEQUENCE</scope>
    <source>
        <strain evidence="2">KT2</strain>
    </source>
</reference>
<dbReference type="GO" id="GO:0003677">
    <property type="term" value="F:DNA binding"/>
    <property type="evidence" value="ECO:0007669"/>
    <property type="project" value="InterPro"/>
</dbReference>
<evidence type="ECO:0000313" key="3">
    <source>
        <dbReference type="Proteomes" id="UP000826725"/>
    </source>
</evidence>
<evidence type="ECO:0000259" key="1">
    <source>
        <dbReference type="SMART" id="SM00278"/>
    </source>
</evidence>
<dbReference type="SMART" id="SM00278">
    <property type="entry name" value="HhH1"/>
    <property type="match status" value="2"/>
</dbReference>
<organism evidence="2 3">
    <name type="scientific">Desulfomarina profundi</name>
    <dbReference type="NCBI Taxonomy" id="2772557"/>
    <lineage>
        <taxon>Bacteria</taxon>
        <taxon>Pseudomonadati</taxon>
        <taxon>Thermodesulfobacteriota</taxon>
        <taxon>Desulfobulbia</taxon>
        <taxon>Desulfobulbales</taxon>
        <taxon>Desulfobulbaceae</taxon>
        <taxon>Desulfomarina</taxon>
    </lineage>
</organism>
<accession>A0A8D5JGY7</accession>
<evidence type="ECO:0000313" key="2">
    <source>
        <dbReference type="EMBL" id="BCL60784.1"/>
    </source>
</evidence>
<dbReference type="GO" id="GO:0006281">
    <property type="term" value="P:DNA repair"/>
    <property type="evidence" value="ECO:0007669"/>
    <property type="project" value="InterPro"/>
</dbReference>
<dbReference type="KEGG" id="dbk:DGMP_14770"/>
<protein>
    <recommendedName>
        <fullName evidence="1">Helix-hairpin-helix DNA-binding motif class 1 domain-containing protein</fullName>
    </recommendedName>
</protein>
<proteinExistence type="predicted"/>
<gene>
    <name evidence="2" type="ORF">DGMP_14770</name>
</gene>
<dbReference type="PANTHER" id="PTHR21180">
    <property type="entry name" value="ENDONUCLEASE/EXONUCLEASE/PHOSPHATASE FAMILY DOMAIN-CONTAINING PROTEIN 1"/>
    <property type="match status" value="1"/>
</dbReference>
<feature type="domain" description="Helix-hairpin-helix DNA-binding motif class 1" evidence="1">
    <location>
        <begin position="121"/>
        <end position="140"/>
    </location>
</feature>
<dbReference type="AlphaFoldDB" id="A0A8D5JGY7"/>
<dbReference type="Proteomes" id="UP000826725">
    <property type="component" value="Chromosome"/>
</dbReference>
<dbReference type="Pfam" id="PF12836">
    <property type="entry name" value="HHH_3"/>
    <property type="match status" value="1"/>
</dbReference>